<proteinExistence type="predicted"/>
<protein>
    <recommendedName>
        <fullName evidence="4">Lipoprotein</fullName>
    </recommendedName>
</protein>
<feature type="chain" id="PRO_5046633624" description="Lipoprotein" evidence="1">
    <location>
        <begin position="22"/>
        <end position="110"/>
    </location>
</feature>
<name>A0ABV6DMC4_9BACL</name>
<comment type="caution">
    <text evidence="2">The sequence shown here is derived from an EMBL/GenBank/DDBJ whole genome shotgun (WGS) entry which is preliminary data.</text>
</comment>
<reference evidence="2 3" key="1">
    <citation type="submission" date="2024-09" db="EMBL/GenBank/DDBJ databases">
        <authorList>
            <person name="Sun Q."/>
            <person name="Mori K."/>
        </authorList>
    </citation>
    <scope>NUCLEOTIDE SEQUENCE [LARGE SCALE GENOMIC DNA]</scope>
    <source>
        <strain evidence="2 3">CCM 7759</strain>
    </source>
</reference>
<feature type="signal peptide" evidence="1">
    <location>
        <begin position="1"/>
        <end position="21"/>
    </location>
</feature>
<evidence type="ECO:0000313" key="3">
    <source>
        <dbReference type="Proteomes" id="UP001589776"/>
    </source>
</evidence>
<evidence type="ECO:0008006" key="4">
    <source>
        <dbReference type="Google" id="ProtNLM"/>
    </source>
</evidence>
<organism evidence="2 3">
    <name type="scientific">Paenibacillus chartarius</name>
    <dbReference type="NCBI Taxonomy" id="747481"/>
    <lineage>
        <taxon>Bacteria</taxon>
        <taxon>Bacillati</taxon>
        <taxon>Bacillota</taxon>
        <taxon>Bacilli</taxon>
        <taxon>Bacillales</taxon>
        <taxon>Paenibacillaceae</taxon>
        <taxon>Paenibacillus</taxon>
    </lineage>
</organism>
<keyword evidence="1" id="KW-0732">Signal</keyword>
<dbReference type="EMBL" id="JBHLWN010000063">
    <property type="protein sequence ID" value="MFC0213803.1"/>
    <property type="molecule type" value="Genomic_DNA"/>
</dbReference>
<evidence type="ECO:0000313" key="2">
    <source>
        <dbReference type="EMBL" id="MFC0213803.1"/>
    </source>
</evidence>
<accession>A0ABV6DMC4</accession>
<sequence length="110" mass="12465">MKKIILLIAFMLILVACSNSVIPLPPEAKESKTACPEEILHLGGTCYSIPKSHNDTVAWYEDKAKKEGWTFNMTTDDEPFSFILTTKDKKATLTFYRQTDEKSTGILIKY</sequence>
<dbReference type="Proteomes" id="UP001589776">
    <property type="component" value="Unassembled WGS sequence"/>
</dbReference>
<keyword evidence="3" id="KW-1185">Reference proteome</keyword>
<dbReference type="RefSeq" id="WP_377471140.1">
    <property type="nucleotide sequence ID" value="NZ_JBHLWN010000063.1"/>
</dbReference>
<gene>
    <name evidence="2" type="ORF">ACFFK0_15330</name>
</gene>
<evidence type="ECO:0000256" key="1">
    <source>
        <dbReference type="SAM" id="SignalP"/>
    </source>
</evidence>
<dbReference type="PROSITE" id="PS51257">
    <property type="entry name" value="PROKAR_LIPOPROTEIN"/>
    <property type="match status" value="1"/>
</dbReference>